<keyword evidence="3" id="KW-1185">Reference proteome</keyword>
<proteinExistence type="predicted"/>
<gene>
    <name evidence="2" type="ORF">PC110_g7386</name>
</gene>
<evidence type="ECO:0000256" key="1">
    <source>
        <dbReference type="SAM" id="MobiDB-lite"/>
    </source>
</evidence>
<protein>
    <submittedName>
        <fullName evidence="2">Uncharacterized protein</fullName>
    </submittedName>
</protein>
<feature type="compositionally biased region" description="Basic and acidic residues" evidence="1">
    <location>
        <begin position="200"/>
        <end position="210"/>
    </location>
</feature>
<reference evidence="2 3" key="1">
    <citation type="submission" date="2018-01" db="EMBL/GenBank/DDBJ databases">
        <title>Draft genome of the strawberry crown rot pathogen Phytophthora cactorum.</title>
        <authorList>
            <person name="Armitage A.D."/>
            <person name="Lysoe E."/>
            <person name="Nellist C.F."/>
            <person name="Harrison R.J."/>
            <person name="Brurberg M.B."/>
        </authorList>
    </citation>
    <scope>NUCLEOTIDE SEQUENCE [LARGE SCALE GENOMIC DNA]</scope>
    <source>
        <strain evidence="2 3">10300</strain>
    </source>
</reference>
<dbReference type="AlphaFoldDB" id="A0A329SHZ7"/>
<dbReference type="Proteomes" id="UP000251314">
    <property type="component" value="Unassembled WGS sequence"/>
</dbReference>
<organism evidence="2 3">
    <name type="scientific">Phytophthora cactorum</name>
    <dbReference type="NCBI Taxonomy" id="29920"/>
    <lineage>
        <taxon>Eukaryota</taxon>
        <taxon>Sar</taxon>
        <taxon>Stramenopiles</taxon>
        <taxon>Oomycota</taxon>
        <taxon>Peronosporomycetes</taxon>
        <taxon>Peronosporales</taxon>
        <taxon>Peronosporaceae</taxon>
        <taxon>Phytophthora</taxon>
    </lineage>
</organism>
<sequence length="210" mass="23434">MSGTRSMRRTDSSDRSAVRPEEMDAGPRIELATHRPLDRMKLPSGRRNKGDNSMQWLKTFVYEMKGLALRRTSGALLLNRVSGWRYLLVPTTAEEDPSQVKAAVQGIPGRLLLAVQGTAGTSLLLGDQGSQRAYLRVPKPYGRNARLPVEKGLRDARDHVKPFLLTCGDVRHMRYQPSPATKRPSWAKLQPQVTRRGARGPRESSPKLSP</sequence>
<evidence type="ECO:0000313" key="3">
    <source>
        <dbReference type="Proteomes" id="UP000251314"/>
    </source>
</evidence>
<feature type="region of interest" description="Disordered" evidence="1">
    <location>
        <begin position="174"/>
        <end position="210"/>
    </location>
</feature>
<name>A0A329SHZ7_9STRA</name>
<accession>A0A329SHZ7</accession>
<dbReference type="EMBL" id="MJFZ01000142">
    <property type="protein sequence ID" value="RAW36320.1"/>
    <property type="molecule type" value="Genomic_DNA"/>
</dbReference>
<dbReference type="VEuPathDB" id="FungiDB:PC110_g7386"/>
<feature type="compositionally biased region" description="Basic and acidic residues" evidence="1">
    <location>
        <begin position="8"/>
        <end position="41"/>
    </location>
</feature>
<evidence type="ECO:0000313" key="2">
    <source>
        <dbReference type="EMBL" id="RAW36320.1"/>
    </source>
</evidence>
<comment type="caution">
    <text evidence="2">The sequence shown here is derived from an EMBL/GenBank/DDBJ whole genome shotgun (WGS) entry which is preliminary data.</text>
</comment>
<feature type="region of interest" description="Disordered" evidence="1">
    <location>
        <begin position="1"/>
        <end position="50"/>
    </location>
</feature>